<evidence type="ECO:0000259" key="4">
    <source>
        <dbReference type="PROSITE" id="PS50137"/>
    </source>
</evidence>
<protein>
    <recommendedName>
        <fullName evidence="7">Protein kinase domain-containing protein</fullName>
    </recommendedName>
</protein>
<feature type="compositionally biased region" description="Basic and acidic residues" evidence="2">
    <location>
        <begin position="34"/>
        <end position="43"/>
    </location>
</feature>
<feature type="region of interest" description="Disordered" evidence="2">
    <location>
        <begin position="20"/>
        <end position="62"/>
    </location>
</feature>
<organism evidence="5 6">
    <name type="scientific">Emiliania huxleyi (strain CCMP1516)</name>
    <dbReference type="NCBI Taxonomy" id="280463"/>
    <lineage>
        <taxon>Eukaryota</taxon>
        <taxon>Haptista</taxon>
        <taxon>Haptophyta</taxon>
        <taxon>Prymnesiophyceae</taxon>
        <taxon>Isochrysidales</taxon>
        <taxon>Noelaerhabdaceae</taxon>
        <taxon>Emiliania</taxon>
    </lineage>
</organism>
<feature type="domain" description="DRBM" evidence="4">
    <location>
        <begin position="110"/>
        <end position="132"/>
    </location>
</feature>
<dbReference type="PROSITE" id="PS50011">
    <property type="entry name" value="PROTEIN_KINASE_DOM"/>
    <property type="match status" value="1"/>
</dbReference>
<keyword evidence="1" id="KW-0694">RNA-binding</keyword>
<dbReference type="InterPro" id="IPR011009">
    <property type="entry name" value="Kinase-like_dom_sf"/>
</dbReference>
<reference evidence="6" key="1">
    <citation type="journal article" date="2013" name="Nature">
        <title>Pan genome of the phytoplankton Emiliania underpins its global distribution.</title>
        <authorList>
            <person name="Read B.A."/>
            <person name="Kegel J."/>
            <person name="Klute M.J."/>
            <person name="Kuo A."/>
            <person name="Lefebvre S.C."/>
            <person name="Maumus F."/>
            <person name="Mayer C."/>
            <person name="Miller J."/>
            <person name="Monier A."/>
            <person name="Salamov A."/>
            <person name="Young J."/>
            <person name="Aguilar M."/>
            <person name="Claverie J.M."/>
            <person name="Frickenhaus S."/>
            <person name="Gonzalez K."/>
            <person name="Herman E.K."/>
            <person name="Lin Y.C."/>
            <person name="Napier J."/>
            <person name="Ogata H."/>
            <person name="Sarno A.F."/>
            <person name="Shmutz J."/>
            <person name="Schroeder D."/>
            <person name="de Vargas C."/>
            <person name="Verret F."/>
            <person name="von Dassow P."/>
            <person name="Valentin K."/>
            <person name="Van de Peer Y."/>
            <person name="Wheeler G."/>
            <person name="Dacks J.B."/>
            <person name="Delwiche C.F."/>
            <person name="Dyhrman S.T."/>
            <person name="Glockner G."/>
            <person name="John U."/>
            <person name="Richards T."/>
            <person name="Worden A.Z."/>
            <person name="Zhang X."/>
            <person name="Grigoriev I.V."/>
            <person name="Allen A.E."/>
            <person name="Bidle K."/>
            <person name="Borodovsky M."/>
            <person name="Bowler C."/>
            <person name="Brownlee C."/>
            <person name="Cock J.M."/>
            <person name="Elias M."/>
            <person name="Gladyshev V.N."/>
            <person name="Groth M."/>
            <person name="Guda C."/>
            <person name="Hadaegh A."/>
            <person name="Iglesias-Rodriguez M.D."/>
            <person name="Jenkins J."/>
            <person name="Jones B.M."/>
            <person name="Lawson T."/>
            <person name="Leese F."/>
            <person name="Lindquist E."/>
            <person name="Lobanov A."/>
            <person name="Lomsadze A."/>
            <person name="Malik S.B."/>
            <person name="Marsh M.E."/>
            <person name="Mackinder L."/>
            <person name="Mock T."/>
            <person name="Mueller-Roeber B."/>
            <person name="Pagarete A."/>
            <person name="Parker M."/>
            <person name="Probert I."/>
            <person name="Quesneville H."/>
            <person name="Raines C."/>
            <person name="Rensing S.A."/>
            <person name="Riano-Pachon D.M."/>
            <person name="Richier S."/>
            <person name="Rokitta S."/>
            <person name="Shiraiwa Y."/>
            <person name="Soanes D.M."/>
            <person name="van der Giezen M."/>
            <person name="Wahlund T.M."/>
            <person name="Williams B."/>
            <person name="Wilson W."/>
            <person name="Wolfe G."/>
            <person name="Wurch L.L."/>
        </authorList>
    </citation>
    <scope>NUCLEOTIDE SEQUENCE</scope>
</reference>
<dbReference type="SUPFAM" id="SSF56112">
    <property type="entry name" value="Protein kinase-like (PK-like)"/>
    <property type="match status" value="1"/>
</dbReference>
<dbReference type="AlphaFoldDB" id="A0A0D3KDI4"/>
<dbReference type="GeneID" id="17279090"/>
<keyword evidence="6" id="KW-1185">Reference proteome</keyword>
<sequence>MRMERDWTVHDGNAFAQHIAEQRRARARPHPGSGKKDWRKRAQDWAWAPGNDPTAAASSDRSSWSVHDGKMFANAVRTGVGRAPNERRLLHGASPTDAALAELLERWSDGWGASRREAERDAAAQAVRYLPPSALAPAARAAGDCMLPPLSMAELASPERASRIDDYELLRPLGLGQFAIVWRVLALKLTRRPVALASTLAAPGDQPLRADGRADCPRAPEISPMDAECFRLEPLYRAHGFAAEAGGLRGFVVMGPPFVAAARCCARLLVDFGLSVRLEGLGAEGGEHAGEGGGAAAAVRTTFQAEQRVGVYEYMSPEVFHCRPFGAGVDTYAFGVLLYRALKAAQPLPPLAQLWSYLAEAPFAWTGADCFFARFATPALSPHWPAALSELVSRCTKPDEEERPSMRQSLGSDAPAHVSVTA</sequence>
<evidence type="ECO:0000256" key="1">
    <source>
        <dbReference type="PROSITE-ProRule" id="PRU00266"/>
    </source>
</evidence>
<evidence type="ECO:0000313" key="6">
    <source>
        <dbReference type="Proteomes" id="UP000013827"/>
    </source>
</evidence>
<dbReference type="KEGG" id="ehx:EMIHUDRAFT_455671"/>
<feature type="compositionally biased region" description="Basic and acidic residues" evidence="2">
    <location>
        <begin position="396"/>
        <end position="405"/>
    </location>
</feature>
<dbReference type="Proteomes" id="UP000013827">
    <property type="component" value="Unassembled WGS sequence"/>
</dbReference>
<reference evidence="5" key="2">
    <citation type="submission" date="2024-10" db="UniProtKB">
        <authorList>
            <consortium name="EnsemblProtists"/>
        </authorList>
    </citation>
    <scope>IDENTIFICATION</scope>
</reference>
<dbReference type="Pfam" id="PF00069">
    <property type="entry name" value="Pkinase"/>
    <property type="match status" value="1"/>
</dbReference>
<dbReference type="GO" id="GO:0004674">
    <property type="term" value="F:protein serine/threonine kinase activity"/>
    <property type="evidence" value="ECO:0007669"/>
    <property type="project" value="TreeGrafter"/>
</dbReference>
<dbReference type="PROSITE" id="PS50137">
    <property type="entry name" value="DS_RBD"/>
    <property type="match status" value="1"/>
</dbReference>
<dbReference type="InterPro" id="IPR014720">
    <property type="entry name" value="dsRBD_dom"/>
</dbReference>
<feature type="region of interest" description="Disordered" evidence="2">
    <location>
        <begin position="395"/>
        <end position="422"/>
    </location>
</feature>
<dbReference type="HOGENOM" id="CLU_651244_0_0_1"/>
<dbReference type="GO" id="GO:0005524">
    <property type="term" value="F:ATP binding"/>
    <property type="evidence" value="ECO:0007669"/>
    <property type="project" value="InterPro"/>
</dbReference>
<dbReference type="EnsemblProtists" id="EOD33819">
    <property type="protein sequence ID" value="EOD33819"/>
    <property type="gene ID" value="EMIHUDRAFT_455671"/>
</dbReference>
<dbReference type="SMART" id="SM00220">
    <property type="entry name" value="S_TKc"/>
    <property type="match status" value="1"/>
</dbReference>
<dbReference type="Gene3D" id="1.10.510.10">
    <property type="entry name" value="Transferase(Phosphotransferase) domain 1"/>
    <property type="match status" value="1"/>
</dbReference>
<dbReference type="PANTHER" id="PTHR44329">
    <property type="entry name" value="SERINE/THREONINE-PROTEIN KINASE TNNI3K-RELATED"/>
    <property type="match status" value="1"/>
</dbReference>
<dbReference type="STRING" id="2903.R1FKC7"/>
<evidence type="ECO:0000313" key="5">
    <source>
        <dbReference type="EnsemblProtists" id="EOD33819"/>
    </source>
</evidence>
<dbReference type="RefSeq" id="XP_005786248.1">
    <property type="nucleotide sequence ID" value="XM_005786191.1"/>
</dbReference>
<dbReference type="InterPro" id="IPR000719">
    <property type="entry name" value="Prot_kinase_dom"/>
</dbReference>
<proteinExistence type="predicted"/>
<evidence type="ECO:0000259" key="3">
    <source>
        <dbReference type="PROSITE" id="PS50011"/>
    </source>
</evidence>
<dbReference type="GO" id="GO:0003723">
    <property type="term" value="F:RNA binding"/>
    <property type="evidence" value="ECO:0007669"/>
    <property type="project" value="UniProtKB-UniRule"/>
</dbReference>
<feature type="domain" description="Protein kinase" evidence="3">
    <location>
        <begin position="101"/>
        <end position="420"/>
    </location>
</feature>
<dbReference type="InterPro" id="IPR051681">
    <property type="entry name" value="Ser/Thr_Kinases-Pseudokinases"/>
</dbReference>
<name>A0A0D3KDI4_EMIH1</name>
<evidence type="ECO:0000256" key="2">
    <source>
        <dbReference type="SAM" id="MobiDB-lite"/>
    </source>
</evidence>
<accession>A0A0D3KDI4</accession>
<dbReference type="PaxDb" id="2903-EOD33819"/>
<evidence type="ECO:0008006" key="7">
    <source>
        <dbReference type="Google" id="ProtNLM"/>
    </source>
</evidence>